<name>C4GCP2_9FIRM</name>
<keyword evidence="11" id="KW-1185">Reference proteome</keyword>
<evidence type="ECO:0000259" key="9">
    <source>
        <dbReference type="PROSITE" id="PS51935"/>
    </source>
</evidence>
<evidence type="ECO:0000256" key="6">
    <source>
        <dbReference type="SAM" id="Coils"/>
    </source>
</evidence>
<dbReference type="SUPFAM" id="SSF54001">
    <property type="entry name" value="Cysteine proteinases"/>
    <property type="match status" value="1"/>
</dbReference>
<dbReference type="Proteomes" id="UP000003494">
    <property type="component" value="Unassembled WGS sequence"/>
</dbReference>
<protein>
    <submittedName>
        <fullName evidence="10">NlpC/P60 family protein</fullName>
    </submittedName>
</protein>
<dbReference type="PANTHER" id="PTHR47053:SF1">
    <property type="entry name" value="MUREIN DD-ENDOPEPTIDASE MEPH-RELATED"/>
    <property type="match status" value="1"/>
</dbReference>
<feature type="coiled-coil region" evidence="6">
    <location>
        <begin position="38"/>
        <end position="86"/>
    </location>
</feature>
<dbReference type="Gene3D" id="6.10.250.3150">
    <property type="match status" value="1"/>
</dbReference>
<evidence type="ECO:0000256" key="8">
    <source>
        <dbReference type="SAM" id="SignalP"/>
    </source>
</evidence>
<keyword evidence="6" id="KW-0175">Coiled coil</keyword>
<proteinExistence type="inferred from homology"/>
<feature type="chain" id="PRO_5002938365" evidence="8">
    <location>
        <begin position="36"/>
        <end position="420"/>
    </location>
</feature>
<dbReference type="GO" id="GO:0006508">
    <property type="term" value="P:proteolysis"/>
    <property type="evidence" value="ECO:0007669"/>
    <property type="project" value="UniProtKB-KW"/>
</dbReference>
<keyword evidence="3 8" id="KW-0732">Signal</keyword>
<evidence type="ECO:0000313" key="10">
    <source>
        <dbReference type="EMBL" id="EEP27742.1"/>
    </source>
</evidence>
<evidence type="ECO:0000256" key="3">
    <source>
        <dbReference type="ARBA" id="ARBA00022729"/>
    </source>
</evidence>
<accession>C4GCP2</accession>
<evidence type="ECO:0000256" key="2">
    <source>
        <dbReference type="ARBA" id="ARBA00022670"/>
    </source>
</evidence>
<evidence type="ECO:0000256" key="5">
    <source>
        <dbReference type="ARBA" id="ARBA00022807"/>
    </source>
</evidence>
<evidence type="ECO:0000256" key="1">
    <source>
        <dbReference type="ARBA" id="ARBA00007074"/>
    </source>
</evidence>
<dbReference type="InterPro" id="IPR051202">
    <property type="entry name" value="Peptidase_C40"/>
</dbReference>
<dbReference type="Pfam" id="PF00877">
    <property type="entry name" value="NLPC_P60"/>
    <property type="match status" value="1"/>
</dbReference>
<dbReference type="InterPro" id="IPR038765">
    <property type="entry name" value="Papain-like_cys_pep_sf"/>
</dbReference>
<dbReference type="PANTHER" id="PTHR47053">
    <property type="entry name" value="MUREIN DD-ENDOPEPTIDASE MEPH-RELATED"/>
    <property type="match status" value="1"/>
</dbReference>
<dbReference type="STRING" id="626523.GCWU000342_01736"/>
<dbReference type="Gene3D" id="3.90.1720.10">
    <property type="entry name" value="endopeptidase domain like (from Nostoc punctiforme)"/>
    <property type="match status" value="1"/>
</dbReference>
<dbReference type="Pfam" id="PF24568">
    <property type="entry name" value="CC_PcsB"/>
    <property type="match status" value="1"/>
</dbReference>
<evidence type="ECO:0000256" key="7">
    <source>
        <dbReference type="SAM" id="MobiDB-lite"/>
    </source>
</evidence>
<feature type="region of interest" description="Disordered" evidence="7">
    <location>
        <begin position="215"/>
        <end position="295"/>
    </location>
</feature>
<sequence length="420" mass="45669">MRRRTFQLAAKGITFSLVLTSALVMMPASYPQVEAAEISDIEAQQAQVQSELASLDSNLVQVVKQLEDLQTQISDKQQEIASTEQSIKDGQAAADQQYRDMKARMKSMYETGDNNSLLAIMAESGSLAELVSRVEYSNQLYTYDRNLLGSYKATVEEVTALKGSLESEKAELSARQGELKTTQTNLNTMISSKQGEASNLSAQLEEAKALAAKQAELERQKQEREAAARLAQIQSQNRTNQTRQANNSQDSSNNNGGNTSRKNSNNGGNTTPSKNTTNKNTSTNRNNSSNTTTERYSGGNAIVAYACQFVGRRYVWGGASLTNGADCSGFVGQVMAHFGLLSQAQADKHGYTSESLVNVGKPVAERDMQPGDIICYPGHVAIYAGNGVVVEAQNEQCGIRYGRPYNKYFGSITAIRRLGV</sequence>
<dbReference type="AlphaFoldDB" id="C4GCP2"/>
<evidence type="ECO:0000313" key="11">
    <source>
        <dbReference type="Proteomes" id="UP000003494"/>
    </source>
</evidence>
<reference evidence="10" key="1">
    <citation type="submission" date="2009-04" db="EMBL/GenBank/DDBJ databases">
        <authorList>
            <person name="Weinstock G."/>
            <person name="Sodergren E."/>
            <person name="Clifton S."/>
            <person name="Fulton L."/>
            <person name="Fulton B."/>
            <person name="Courtney L."/>
            <person name="Fronick C."/>
            <person name="Harrison M."/>
            <person name="Strong C."/>
            <person name="Farmer C."/>
            <person name="Delahaunty K."/>
            <person name="Markovic C."/>
            <person name="Hall O."/>
            <person name="Minx P."/>
            <person name="Tomlinson C."/>
            <person name="Mitreva M."/>
            <person name="Nelson J."/>
            <person name="Hou S."/>
            <person name="Wollam A."/>
            <person name="Pepin K.H."/>
            <person name="Johnson M."/>
            <person name="Bhonagiri V."/>
            <person name="Nash W.E."/>
            <person name="Warren W."/>
            <person name="Chinwalla A."/>
            <person name="Mardis E.R."/>
            <person name="Wilson R.K."/>
        </authorList>
    </citation>
    <scope>NUCLEOTIDE SEQUENCE [LARGE SCALE GENOMIC DNA]</scope>
    <source>
        <strain evidence="10">DSM 14600</strain>
    </source>
</reference>
<dbReference type="HOGENOM" id="CLU_034085_0_2_9"/>
<dbReference type="PROSITE" id="PS51935">
    <property type="entry name" value="NLPC_P60"/>
    <property type="match status" value="1"/>
</dbReference>
<organism evidence="10 11">
    <name type="scientific">Shuttleworthella satelles DSM 14600</name>
    <dbReference type="NCBI Taxonomy" id="626523"/>
    <lineage>
        <taxon>Bacteria</taxon>
        <taxon>Bacillati</taxon>
        <taxon>Bacillota</taxon>
        <taxon>Clostridia</taxon>
        <taxon>Lachnospirales</taxon>
        <taxon>Lachnospiraceae</taxon>
        <taxon>Shuttleworthella</taxon>
    </lineage>
</organism>
<feature type="compositionally biased region" description="Low complexity" evidence="7">
    <location>
        <begin position="232"/>
        <end position="293"/>
    </location>
</feature>
<feature type="compositionally biased region" description="Basic and acidic residues" evidence="7">
    <location>
        <begin position="215"/>
        <end position="227"/>
    </location>
</feature>
<dbReference type="GO" id="GO:0008234">
    <property type="term" value="F:cysteine-type peptidase activity"/>
    <property type="evidence" value="ECO:0007669"/>
    <property type="project" value="UniProtKB-KW"/>
</dbReference>
<comment type="caution">
    <text evidence="10">The sequence shown here is derived from an EMBL/GenBank/DDBJ whole genome shotgun (WGS) entry which is preliminary data.</text>
</comment>
<keyword evidence="2" id="KW-0645">Protease</keyword>
<feature type="signal peptide" evidence="8">
    <location>
        <begin position="1"/>
        <end position="35"/>
    </location>
</feature>
<dbReference type="RefSeq" id="WP_006906733.1">
    <property type="nucleotide sequence ID" value="NZ_GG665867.1"/>
</dbReference>
<dbReference type="EMBL" id="ACIP02000004">
    <property type="protein sequence ID" value="EEP27742.1"/>
    <property type="molecule type" value="Genomic_DNA"/>
</dbReference>
<evidence type="ECO:0000256" key="4">
    <source>
        <dbReference type="ARBA" id="ARBA00022801"/>
    </source>
</evidence>
<comment type="similarity">
    <text evidence="1">Belongs to the peptidase C40 family.</text>
</comment>
<dbReference type="eggNOG" id="COG3883">
    <property type="taxonomic scope" value="Bacteria"/>
</dbReference>
<dbReference type="InterPro" id="IPR057309">
    <property type="entry name" value="PcsB_CC"/>
</dbReference>
<dbReference type="InterPro" id="IPR000064">
    <property type="entry name" value="NLP_P60_dom"/>
</dbReference>
<gene>
    <name evidence="10" type="ORF">GCWU000342_01736</name>
</gene>
<keyword evidence="4" id="KW-0378">Hydrolase</keyword>
<dbReference type="eggNOG" id="COG0791">
    <property type="taxonomic scope" value="Bacteria"/>
</dbReference>
<keyword evidence="5" id="KW-0788">Thiol protease</keyword>
<feature type="domain" description="NlpC/P60" evidence="9">
    <location>
        <begin position="296"/>
        <end position="419"/>
    </location>
</feature>